<dbReference type="InterPro" id="IPR001343">
    <property type="entry name" value="Hemolysn_Ca-bd"/>
</dbReference>
<dbReference type="GO" id="GO:0005509">
    <property type="term" value="F:calcium ion binding"/>
    <property type="evidence" value="ECO:0007669"/>
    <property type="project" value="InterPro"/>
</dbReference>
<gene>
    <name evidence="5" type="primary">algE7</name>
    <name evidence="5" type="ORF">MGA5115_03117</name>
    <name evidence="6" type="ORF">MGA5116_02521</name>
</gene>
<keyword evidence="3" id="KW-0106">Calcium</keyword>
<evidence type="ECO:0000313" key="5">
    <source>
        <dbReference type="EMBL" id="SBT18956.1"/>
    </source>
</evidence>
<reference evidence="5 8" key="2">
    <citation type="submission" date="2016-06" db="EMBL/GenBank/DDBJ databases">
        <authorList>
            <person name="Kjaerup R.B."/>
            <person name="Dalgaard T.S."/>
            <person name="Juul-Madsen H.R."/>
        </authorList>
    </citation>
    <scope>NUCLEOTIDE SEQUENCE [LARGE SCALE GENOMIC DNA]</scope>
    <source>
        <strain evidence="5 8">CECT 5115</strain>
    </source>
</reference>
<dbReference type="AlphaFoldDB" id="A0A1C3JV78"/>
<evidence type="ECO:0000259" key="4">
    <source>
        <dbReference type="Pfam" id="PF13946"/>
    </source>
</evidence>
<keyword evidence="7" id="KW-1185">Reference proteome</keyword>
<dbReference type="Pfam" id="PF13946">
    <property type="entry name" value="DUF4214"/>
    <property type="match status" value="1"/>
</dbReference>
<dbReference type="OrthoDB" id="6734599at2"/>
<dbReference type="GO" id="GO:0016853">
    <property type="term" value="F:isomerase activity"/>
    <property type="evidence" value="ECO:0007669"/>
    <property type="project" value="UniProtKB-KW"/>
</dbReference>
<dbReference type="InterPro" id="IPR025282">
    <property type="entry name" value="DUF4214"/>
</dbReference>
<dbReference type="Proteomes" id="UP000092871">
    <property type="component" value="Unassembled WGS sequence"/>
</dbReference>
<dbReference type="RefSeq" id="WP_067038169.1">
    <property type="nucleotide sequence ID" value="NZ_FLRA01000023.1"/>
</dbReference>
<evidence type="ECO:0000256" key="2">
    <source>
        <dbReference type="ARBA" id="ARBA00022525"/>
    </source>
</evidence>
<reference evidence="6 7" key="1">
    <citation type="submission" date="2016-06" db="EMBL/GenBank/DDBJ databases">
        <authorList>
            <person name="Rodrigo-Torres L."/>
            <person name="Arahal D.R."/>
        </authorList>
    </citation>
    <scope>NUCLEOTIDE SEQUENCE [LARGE SCALE GENOMIC DNA]</scope>
    <source>
        <strain evidence="6 7">CECT 5116</strain>
    </source>
</reference>
<evidence type="ECO:0000256" key="3">
    <source>
        <dbReference type="ARBA" id="ARBA00022837"/>
    </source>
</evidence>
<evidence type="ECO:0000313" key="6">
    <source>
        <dbReference type="EMBL" id="SBT21911.1"/>
    </source>
</evidence>
<dbReference type="EMBL" id="FLRB01000013">
    <property type="protein sequence ID" value="SBT21911.1"/>
    <property type="molecule type" value="Genomic_DNA"/>
</dbReference>
<keyword evidence="5" id="KW-0413">Isomerase</keyword>
<accession>A0A1C3JV78</accession>
<dbReference type="Proteomes" id="UP000092840">
    <property type="component" value="Unassembled WGS sequence"/>
</dbReference>
<dbReference type="PANTHER" id="PTHR38340">
    <property type="entry name" value="S-LAYER PROTEIN"/>
    <property type="match status" value="1"/>
</dbReference>
<name>A0A1C3JV78_9GAMM</name>
<dbReference type="Gene3D" id="1.10.3130.20">
    <property type="entry name" value="Phycobilisome linker domain"/>
    <property type="match status" value="1"/>
</dbReference>
<dbReference type="SUPFAM" id="SSF51120">
    <property type="entry name" value="beta-Roll"/>
    <property type="match status" value="1"/>
</dbReference>
<dbReference type="PANTHER" id="PTHR38340:SF1">
    <property type="entry name" value="S-LAYER PROTEIN"/>
    <property type="match status" value="1"/>
</dbReference>
<keyword evidence="2" id="KW-0964">Secreted</keyword>
<dbReference type="InterPro" id="IPR011049">
    <property type="entry name" value="Serralysin-like_metalloprot_C"/>
</dbReference>
<comment type="subcellular location">
    <subcellularLocation>
        <location evidence="1">Secreted</location>
    </subcellularLocation>
</comment>
<sequence>MANYETTSQEAIDNFQTYDEEVQKAVESFVSEKFTADQAVTIGEFTSVEEAQADKTANVVVIKLPEGVDAATFQFDDSDLDNSVDGRIYIFEGTDGVSAVFNTVDRVIVGTEGDDEFVVNGDRNTTVEGGLGNDTITTSGGDDIIYGGADNDVISSGEGNDSVFGGQGTDTVSFTGNQSDYSIEQNGAITVVTNTVTGSVSQIVNSESLVFADGNMAIEQSAEVSALVTLYNQMFSGTEAREGGQADLVGLQYWSNEVDNGLSLGGAVRWMLSGEESGEALVGLDLTVAEDRTTVVETLFTNVLGRDADADELASWTARIEDGTSIEDVAQSLVETDEFQNNLVDADDQDFMLTDPTNGTDFFI</sequence>
<organism evidence="5 8">
    <name type="scientific">Marinomonas gallaica</name>
    <dbReference type="NCBI Taxonomy" id="1806667"/>
    <lineage>
        <taxon>Bacteria</taxon>
        <taxon>Pseudomonadati</taxon>
        <taxon>Pseudomonadota</taxon>
        <taxon>Gammaproteobacteria</taxon>
        <taxon>Oceanospirillales</taxon>
        <taxon>Oceanospirillaceae</taxon>
        <taxon>Marinomonas</taxon>
    </lineage>
</organism>
<dbReference type="InterPro" id="IPR050557">
    <property type="entry name" value="RTX_toxin/Mannuronan_C5-epim"/>
</dbReference>
<dbReference type="EC" id="5.1.3.-" evidence="5"/>
<dbReference type="PRINTS" id="PR00313">
    <property type="entry name" value="CABNDNGRPT"/>
</dbReference>
<evidence type="ECO:0000313" key="8">
    <source>
        <dbReference type="Proteomes" id="UP000092871"/>
    </source>
</evidence>
<feature type="domain" description="DUF4214" evidence="4">
    <location>
        <begin position="295"/>
        <end position="342"/>
    </location>
</feature>
<dbReference type="InterPro" id="IPR018511">
    <property type="entry name" value="Hemolysin-typ_Ca-bd_CS"/>
</dbReference>
<dbReference type="InterPro" id="IPR038255">
    <property type="entry name" value="PBS_linker_sf"/>
</dbReference>
<evidence type="ECO:0000313" key="7">
    <source>
        <dbReference type="Proteomes" id="UP000092840"/>
    </source>
</evidence>
<proteinExistence type="predicted"/>
<dbReference type="Pfam" id="PF00353">
    <property type="entry name" value="HemolysinCabind"/>
    <property type="match status" value="1"/>
</dbReference>
<dbReference type="Gene3D" id="2.160.20.160">
    <property type="match status" value="1"/>
</dbReference>
<protein>
    <submittedName>
        <fullName evidence="5">Poly(Beta-D-mannuronate) C5 epimerase 7</fullName>
        <ecNumber evidence="5">5.1.3.-</ecNumber>
    </submittedName>
</protein>
<dbReference type="EMBL" id="FLRA01000023">
    <property type="protein sequence ID" value="SBT18956.1"/>
    <property type="molecule type" value="Genomic_DNA"/>
</dbReference>
<evidence type="ECO:0000256" key="1">
    <source>
        <dbReference type="ARBA" id="ARBA00004613"/>
    </source>
</evidence>
<dbReference type="PROSITE" id="PS00330">
    <property type="entry name" value="HEMOLYSIN_CALCIUM"/>
    <property type="match status" value="1"/>
</dbReference>
<dbReference type="GO" id="GO:0005576">
    <property type="term" value="C:extracellular region"/>
    <property type="evidence" value="ECO:0007669"/>
    <property type="project" value="UniProtKB-SubCell"/>
</dbReference>